<dbReference type="Gene3D" id="1.10.20.60">
    <property type="entry name" value="Glu-tRNAGln amidotransferase C subunit, N-terminal domain"/>
    <property type="match status" value="1"/>
</dbReference>
<dbReference type="GO" id="GO:0016740">
    <property type="term" value="F:transferase activity"/>
    <property type="evidence" value="ECO:0007669"/>
    <property type="project" value="UniProtKB-KW"/>
</dbReference>
<comment type="caution">
    <text evidence="2">The sequence shown here is derived from an EMBL/GenBank/DDBJ whole genome shotgun (WGS) entry which is preliminary data.</text>
</comment>
<protein>
    <recommendedName>
        <fullName evidence="1">Aspartyl/glutamyl-tRNA(Asn/Gln) amidotransferase subunit C</fullName>
        <shortName evidence="1">Asp/Glu-ADT subunit C</shortName>
        <ecNumber evidence="1">6.3.5.-</ecNumber>
    </recommendedName>
</protein>
<dbReference type="GO" id="GO:0006412">
    <property type="term" value="P:translation"/>
    <property type="evidence" value="ECO:0007669"/>
    <property type="project" value="UniProtKB-UniRule"/>
</dbReference>
<dbReference type="PANTHER" id="PTHR15004:SF0">
    <property type="entry name" value="GLUTAMYL-TRNA(GLN) AMIDOTRANSFERASE SUBUNIT C, MITOCHONDRIAL"/>
    <property type="match status" value="1"/>
</dbReference>
<dbReference type="EMBL" id="SCKX01000001">
    <property type="protein sequence ID" value="RWZ78855.1"/>
    <property type="molecule type" value="Genomic_DNA"/>
</dbReference>
<name>A0A4Q0AI36_9BACT</name>
<dbReference type="PANTHER" id="PTHR15004">
    <property type="entry name" value="GLUTAMYL-TRNA(GLN) AMIDOTRANSFERASE SUBUNIT C, MITOCHONDRIAL"/>
    <property type="match status" value="1"/>
</dbReference>
<keyword evidence="1" id="KW-0547">Nucleotide-binding</keyword>
<dbReference type="InterPro" id="IPR036113">
    <property type="entry name" value="Asp/Glu-ADT_sf_sub_c"/>
</dbReference>
<evidence type="ECO:0000313" key="3">
    <source>
        <dbReference type="Proteomes" id="UP000289257"/>
    </source>
</evidence>
<gene>
    <name evidence="1 2" type="primary">gatC</name>
    <name evidence="2" type="ORF">EOT05_03870</name>
</gene>
<evidence type="ECO:0000256" key="1">
    <source>
        <dbReference type="HAMAP-Rule" id="MF_00122"/>
    </source>
</evidence>
<dbReference type="GO" id="GO:0070681">
    <property type="term" value="P:glutaminyl-tRNAGln biosynthesis via transamidation"/>
    <property type="evidence" value="ECO:0007669"/>
    <property type="project" value="TreeGrafter"/>
</dbReference>
<dbReference type="Pfam" id="PF02686">
    <property type="entry name" value="GatC"/>
    <property type="match status" value="1"/>
</dbReference>
<comment type="function">
    <text evidence="1">Allows the formation of correctly charged Asn-tRNA(Asn) or Gln-tRNA(Gln) through the transamidation of misacylated Asp-tRNA(Asn) or Glu-tRNA(Gln) in organisms which lack either or both of asparaginyl-tRNA or glutaminyl-tRNA synthetases. The reaction takes place in the presence of glutamine and ATP through an activated phospho-Asp-tRNA(Asn) or phospho-Glu-tRNA(Gln).</text>
</comment>
<dbReference type="GO" id="GO:0050566">
    <property type="term" value="F:asparaginyl-tRNA synthase (glutamine-hydrolyzing) activity"/>
    <property type="evidence" value="ECO:0007669"/>
    <property type="project" value="RHEA"/>
</dbReference>
<sequence>MTQLSHDDVQHLARLSNLRLTDDEARMLQVDLDNIVGYITQLDELDTTGVEPTYQVTDLENVWRDDVVDTYDVAASALLALAPVTEAAQIKVPKVL</sequence>
<keyword evidence="1" id="KW-0436">Ligase</keyword>
<evidence type="ECO:0000313" key="2">
    <source>
        <dbReference type="EMBL" id="RWZ78855.1"/>
    </source>
</evidence>
<organism evidence="2 3">
    <name type="scientific">Candidatus Microsaccharimonas sossegonensis</name>
    <dbReference type="NCBI Taxonomy" id="2506948"/>
    <lineage>
        <taxon>Bacteria</taxon>
        <taxon>Candidatus Saccharimonadota</taxon>
        <taxon>Candidatus Saccharimonadia</taxon>
        <taxon>Candidatus Saccharimonadales</taxon>
        <taxon>Candidatus Saccharimonadaceae</taxon>
        <taxon>Candidatus Microsaccharimonas</taxon>
    </lineage>
</organism>
<dbReference type="HAMAP" id="MF_00122">
    <property type="entry name" value="GatC"/>
    <property type="match status" value="1"/>
</dbReference>
<keyword evidence="1" id="KW-0648">Protein biosynthesis</keyword>
<dbReference type="InterPro" id="IPR003837">
    <property type="entry name" value="GatC"/>
</dbReference>
<dbReference type="NCBIfam" id="TIGR00135">
    <property type="entry name" value="gatC"/>
    <property type="match status" value="1"/>
</dbReference>
<accession>A0A4Q0AI36</accession>
<comment type="similarity">
    <text evidence="1">Belongs to the GatC family.</text>
</comment>
<keyword evidence="1" id="KW-0067">ATP-binding</keyword>
<dbReference type="Proteomes" id="UP000289257">
    <property type="component" value="Unassembled WGS sequence"/>
</dbReference>
<dbReference type="AlphaFoldDB" id="A0A4Q0AI36"/>
<proteinExistence type="inferred from homology"/>
<keyword evidence="3" id="KW-1185">Reference proteome</keyword>
<comment type="catalytic activity">
    <reaction evidence="1">
        <text>L-aspartyl-tRNA(Asn) + L-glutamine + ATP + H2O = L-asparaginyl-tRNA(Asn) + L-glutamate + ADP + phosphate + 2 H(+)</text>
        <dbReference type="Rhea" id="RHEA:14513"/>
        <dbReference type="Rhea" id="RHEA-COMP:9674"/>
        <dbReference type="Rhea" id="RHEA-COMP:9677"/>
        <dbReference type="ChEBI" id="CHEBI:15377"/>
        <dbReference type="ChEBI" id="CHEBI:15378"/>
        <dbReference type="ChEBI" id="CHEBI:29985"/>
        <dbReference type="ChEBI" id="CHEBI:30616"/>
        <dbReference type="ChEBI" id="CHEBI:43474"/>
        <dbReference type="ChEBI" id="CHEBI:58359"/>
        <dbReference type="ChEBI" id="CHEBI:78515"/>
        <dbReference type="ChEBI" id="CHEBI:78516"/>
        <dbReference type="ChEBI" id="CHEBI:456216"/>
    </reaction>
</comment>
<reference evidence="2" key="1">
    <citation type="submission" date="2019-01" db="EMBL/GenBank/DDBJ databases">
        <title>Genomic signatures and co-occurrence patterns of the ultra-small Saccharimodia (Patescibacteria phylum) suggest a symbiotic lifestyle.</title>
        <authorList>
            <person name="Lemos L."/>
            <person name="Medeiros J."/>
            <person name="Andreote F."/>
            <person name="Fernandes G."/>
            <person name="Varani A."/>
            <person name="Oliveira G."/>
            <person name="Pylro V."/>
        </authorList>
    </citation>
    <scope>NUCLEOTIDE SEQUENCE [LARGE SCALE GENOMIC DNA]</scope>
    <source>
        <strain evidence="2">AMD02</strain>
    </source>
</reference>
<dbReference type="SUPFAM" id="SSF141000">
    <property type="entry name" value="Glu-tRNAGln amidotransferase C subunit"/>
    <property type="match status" value="1"/>
</dbReference>
<dbReference type="GO" id="GO:0050567">
    <property type="term" value="F:glutaminyl-tRNA synthase (glutamine-hydrolyzing) activity"/>
    <property type="evidence" value="ECO:0007669"/>
    <property type="project" value="UniProtKB-UniRule"/>
</dbReference>
<dbReference type="EC" id="6.3.5.-" evidence="1"/>
<comment type="catalytic activity">
    <reaction evidence="1">
        <text>L-glutamyl-tRNA(Gln) + L-glutamine + ATP + H2O = L-glutaminyl-tRNA(Gln) + L-glutamate + ADP + phosphate + H(+)</text>
        <dbReference type="Rhea" id="RHEA:17521"/>
        <dbReference type="Rhea" id="RHEA-COMP:9681"/>
        <dbReference type="Rhea" id="RHEA-COMP:9684"/>
        <dbReference type="ChEBI" id="CHEBI:15377"/>
        <dbReference type="ChEBI" id="CHEBI:15378"/>
        <dbReference type="ChEBI" id="CHEBI:29985"/>
        <dbReference type="ChEBI" id="CHEBI:30616"/>
        <dbReference type="ChEBI" id="CHEBI:43474"/>
        <dbReference type="ChEBI" id="CHEBI:58359"/>
        <dbReference type="ChEBI" id="CHEBI:78520"/>
        <dbReference type="ChEBI" id="CHEBI:78521"/>
        <dbReference type="ChEBI" id="CHEBI:456216"/>
    </reaction>
</comment>
<comment type="subunit">
    <text evidence="1">Heterotrimer of A, B and C subunits.</text>
</comment>
<dbReference type="GO" id="GO:0006450">
    <property type="term" value="P:regulation of translational fidelity"/>
    <property type="evidence" value="ECO:0007669"/>
    <property type="project" value="InterPro"/>
</dbReference>
<dbReference type="GO" id="GO:0005524">
    <property type="term" value="F:ATP binding"/>
    <property type="evidence" value="ECO:0007669"/>
    <property type="project" value="UniProtKB-KW"/>
</dbReference>